<dbReference type="Gene3D" id="3.40.50.300">
    <property type="entry name" value="P-loop containing nucleotide triphosphate hydrolases"/>
    <property type="match status" value="1"/>
</dbReference>
<dbReference type="RefSeq" id="WP_310471265.1">
    <property type="nucleotide sequence ID" value="NZ_CP136522.1"/>
</dbReference>
<evidence type="ECO:0000313" key="2">
    <source>
        <dbReference type="Proteomes" id="UP001529491"/>
    </source>
</evidence>
<organism evidence="1 2">
    <name type="scientific">Shewanella youngdeokensis</name>
    <dbReference type="NCBI Taxonomy" id="2999068"/>
    <lineage>
        <taxon>Bacteria</taxon>
        <taxon>Pseudomonadati</taxon>
        <taxon>Pseudomonadota</taxon>
        <taxon>Gammaproteobacteria</taxon>
        <taxon>Alteromonadales</taxon>
        <taxon>Shewanellaceae</taxon>
        <taxon>Shewanella</taxon>
    </lineage>
</organism>
<protein>
    <submittedName>
        <fullName evidence="1">Sulfotransferase</fullName>
    </submittedName>
</protein>
<dbReference type="Pfam" id="PF17784">
    <property type="entry name" value="Sulfotransfer_4"/>
    <property type="match status" value="2"/>
</dbReference>
<dbReference type="InterPro" id="IPR027417">
    <property type="entry name" value="P-loop_NTPase"/>
</dbReference>
<evidence type="ECO:0000313" key="1">
    <source>
        <dbReference type="EMBL" id="WOT03640.1"/>
    </source>
</evidence>
<dbReference type="InterPro" id="IPR040632">
    <property type="entry name" value="Sulfotransfer_4"/>
</dbReference>
<reference evidence="1 2" key="1">
    <citation type="submission" date="2023-10" db="EMBL/GenBank/DDBJ databases">
        <title>Complete genome sequence of Shewanella sp. DAU334.</title>
        <authorList>
            <person name="Lee Y.-S."/>
            <person name="Jeong H.-R."/>
            <person name="Hwang E.-J."/>
            <person name="Choi Y.-L."/>
            <person name="Kim G.-D."/>
        </authorList>
    </citation>
    <scope>NUCLEOTIDE SEQUENCE [LARGE SCALE GENOMIC DNA]</scope>
    <source>
        <strain evidence="1 2">DAU334</strain>
    </source>
</reference>
<accession>A0ABZ0JW10</accession>
<dbReference type="PANTHER" id="PTHR36978:SF4">
    <property type="entry name" value="P-LOOP CONTAINING NUCLEOSIDE TRIPHOSPHATE HYDROLASE PROTEIN"/>
    <property type="match status" value="1"/>
</dbReference>
<dbReference type="EMBL" id="CP136522">
    <property type="protein sequence ID" value="WOT03640.1"/>
    <property type="molecule type" value="Genomic_DNA"/>
</dbReference>
<dbReference type="SUPFAM" id="SSF52540">
    <property type="entry name" value="P-loop containing nucleoside triphosphate hydrolases"/>
    <property type="match status" value="1"/>
</dbReference>
<dbReference type="PANTHER" id="PTHR36978">
    <property type="entry name" value="P-LOOP CONTAINING NUCLEOTIDE TRIPHOSPHATE HYDROLASE"/>
    <property type="match status" value="1"/>
</dbReference>
<keyword evidence="2" id="KW-1185">Reference proteome</keyword>
<sequence length="232" mass="26738">MNKVFIIGLPRTGTTSISVALLDYGFKVAHTAYTKRAFELADVISDSPCFCDYQQLDRLFPNSKFVYLERELSRWVPSMQMLINKMQANLDLETGIFNPVLKRTFNTVFKLSTTAAPDDHGHLIQCYQEHKQAVLKYFEGRHDLLCIDISQQNSLKQLLTFLNTDTLITKRLKQAQSTKQLADLIPENDIATKLSFPHLNRGRQVACWKEYKHPNKVNSNAAGKEQRKFFNY</sequence>
<name>A0ABZ0JW10_9GAMM</name>
<dbReference type="Proteomes" id="UP001529491">
    <property type="component" value="Chromosome"/>
</dbReference>
<proteinExistence type="predicted"/>
<gene>
    <name evidence="1" type="ORF">RGE70_09745</name>
</gene>